<dbReference type="InterPro" id="IPR050266">
    <property type="entry name" value="AB_hydrolase_sf"/>
</dbReference>
<dbReference type="PANTHER" id="PTHR43798:SF33">
    <property type="entry name" value="HYDROLASE, PUTATIVE (AFU_ORTHOLOGUE AFUA_2G14860)-RELATED"/>
    <property type="match status" value="1"/>
</dbReference>
<proteinExistence type="predicted"/>
<dbReference type="GO" id="GO:0016020">
    <property type="term" value="C:membrane"/>
    <property type="evidence" value="ECO:0007669"/>
    <property type="project" value="TreeGrafter"/>
</dbReference>
<dbReference type="RefSeq" id="WP_085628515.1">
    <property type="nucleotide sequence ID" value="NZ_JAFBWU010000020.1"/>
</dbReference>
<dbReference type="InterPro" id="IPR029058">
    <property type="entry name" value="AB_hydrolase_fold"/>
</dbReference>
<dbReference type="Gene3D" id="3.40.50.1820">
    <property type="entry name" value="alpha/beta hydrolase"/>
    <property type="match status" value="1"/>
</dbReference>
<keyword evidence="2" id="KW-0378">Hydrolase</keyword>
<dbReference type="InterPro" id="IPR000073">
    <property type="entry name" value="AB_hydrolase_1"/>
</dbReference>
<evidence type="ECO:0000259" key="1">
    <source>
        <dbReference type="Pfam" id="PF12697"/>
    </source>
</evidence>
<dbReference type="OrthoDB" id="9793083at2"/>
<dbReference type="EMBL" id="JAFBXE010000020">
    <property type="protein sequence ID" value="MBM2414846.1"/>
    <property type="molecule type" value="Genomic_DNA"/>
</dbReference>
<keyword evidence="5" id="KW-1185">Reference proteome</keyword>
<evidence type="ECO:0000313" key="5">
    <source>
        <dbReference type="Proteomes" id="UP000809440"/>
    </source>
</evidence>
<name>A0A9Q2NVX8_9RHOB</name>
<reference evidence="2 5" key="1">
    <citation type="submission" date="2021-01" db="EMBL/GenBank/DDBJ databases">
        <title>Diatom-associated Roseobacters Show Island Model of Population Structure.</title>
        <authorList>
            <person name="Qu L."/>
            <person name="Feng X."/>
            <person name="Chen Y."/>
            <person name="Li L."/>
            <person name="Wang X."/>
            <person name="Hu Z."/>
            <person name="Wang H."/>
            <person name="Luo H."/>
        </authorList>
    </citation>
    <scope>NUCLEOTIDE SEQUENCE</scope>
    <source>
        <strain evidence="3 5">CC28-63</strain>
        <strain evidence="2">CC28-69</strain>
    </source>
</reference>
<dbReference type="InterPro" id="IPR026968">
    <property type="entry name" value="PcaD/CatD"/>
</dbReference>
<dbReference type="Proteomes" id="UP000809440">
    <property type="component" value="Unassembled WGS sequence"/>
</dbReference>
<dbReference type="EC" id="3.1.1.24" evidence="2"/>
<dbReference type="GeneID" id="62640235"/>
<evidence type="ECO:0000313" key="4">
    <source>
        <dbReference type="Proteomes" id="UP000755667"/>
    </source>
</evidence>
<gene>
    <name evidence="2" type="primary">pcaD</name>
    <name evidence="2" type="ORF">JQX41_21275</name>
    <name evidence="3" type="ORF">JQX48_21295</name>
</gene>
<dbReference type="EMBL" id="JAFBXF010000020">
    <property type="protein sequence ID" value="MBM2419517.1"/>
    <property type="molecule type" value="Genomic_DNA"/>
</dbReference>
<dbReference type="Pfam" id="PF12697">
    <property type="entry name" value="Abhydrolase_6"/>
    <property type="match status" value="1"/>
</dbReference>
<sequence>MRTVTSHGVTLHVQVDGPEHGPVVMFANSLGTDMRVWNLLLPFLPTGLRIVRFDKRGHGLSDCPDAPYDMDTLVSDAEAVIDALGLQDIAFVGLSIGGLIGQGLAARRPDALRALVLMDTAAKIGSPEMWQDRIAGLRAGGIGSMADAILDRWFAPEMRNDTARLAPWRNMLTRTPIEGYIGCCAAIAGADFTQSTADLTLPVMAMAGSEDGSTTPEMVQATANLCSATFHVIPDAGHLPCVEAPEEVGKLISEFLKEVGHV</sequence>
<dbReference type="GO" id="GO:0047570">
    <property type="term" value="F:3-oxoadipate enol-lactonase activity"/>
    <property type="evidence" value="ECO:0007669"/>
    <property type="project" value="UniProtKB-EC"/>
</dbReference>
<dbReference type="PANTHER" id="PTHR43798">
    <property type="entry name" value="MONOACYLGLYCEROL LIPASE"/>
    <property type="match status" value="1"/>
</dbReference>
<comment type="caution">
    <text evidence="2">The sequence shown here is derived from an EMBL/GenBank/DDBJ whole genome shotgun (WGS) entry which is preliminary data.</text>
</comment>
<dbReference type="Proteomes" id="UP000755667">
    <property type="component" value="Unassembled WGS sequence"/>
</dbReference>
<evidence type="ECO:0000313" key="3">
    <source>
        <dbReference type="EMBL" id="MBM2419517.1"/>
    </source>
</evidence>
<evidence type="ECO:0000313" key="2">
    <source>
        <dbReference type="EMBL" id="MBM2414846.1"/>
    </source>
</evidence>
<protein>
    <submittedName>
        <fullName evidence="2">3-oxoadipate enol-lactonase</fullName>
        <ecNumber evidence="2">3.1.1.24</ecNumber>
    </submittedName>
</protein>
<dbReference type="NCBIfam" id="TIGR02427">
    <property type="entry name" value="protocat_pcaD"/>
    <property type="match status" value="1"/>
</dbReference>
<dbReference type="GO" id="GO:0042952">
    <property type="term" value="P:beta-ketoadipate pathway"/>
    <property type="evidence" value="ECO:0007669"/>
    <property type="project" value="InterPro"/>
</dbReference>
<dbReference type="AlphaFoldDB" id="A0A9Q2NVX8"/>
<dbReference type="PRINTS" id="PR00111">
    <property type="entry name" value="ABHYDROLASE"/>
</dbReference>
<dbReference type="SUPFAM" id="SSF53474">
    <property type="entry name" value="alpha/beta-Hydrolases"/>
    <property type="match status" value="1"/>
</dbReference>
<feature type="domain" description="AB hydrolase-1" evidence="1">
    <location>
        <begin position="26"/>
        <end position="248"/>
    </location>
</feature>
<accession>A0A9Q2NVX8</accession>
<organism evidence="2 4">
    <name type="scientific">Marivita cryptomonadis</name>
    <dbReference type="NCBI Taxonomy" id="505252"/>
    <lineage>
        <taxon>Bacteria</taxon>
        <taxon>Pseudomonadati</taxon>
        <taxon>Pseudomonadota</taxon>
        <taxon>Alphaproteobacteria</taxon>
        <taxon>Rhodobacterales</taxon>
        <taxon>Roseobacteraceae</taxon>
        <taxon>Marivita</taxon>
    </lineage>
</organism>